<accession>A0AAV5FDX2</accession>
<reference evidence="1" key="2">
    <citation type="submission" date="2021-12" db="EMBL/GenBank/DDBJ databases">
        <title>Resequencing data analysis of finger millet.</title>
        <authorList>
            <person name="Hatakeyama M."/>
            <person name="Aluri S."/>
            <person name="Balachadran M.T."/>
            <person name="Sivarajan S.R."/>
            <person name="Poveda L."/>
            <person name="Shimizu-Inatsugi R."/>
            <person name="Schlapbach R."/>
            <person name="Sreeman S.M."/>
            <person name="Shimizu K.K."/>
        </authorList>
    </citation>
    <scope>NUCLEOTIDE SEQUENCE</scope>
</reference>
<protein>
    <submittedName>
        <fullName evidence="1">Uncharacterized protein</fullName>
    </submittedName>
</protein>
<dbReference type="AlphaFoldDB" id="A0AAV5FDX2"/>
<sequence>MNIYPFFAFNDPANQINHDFTVGNPNNPNMRDFVTGLMYHSLLGAQLDATYYAMEKLGFSGSLENNKVPVRQSVMEIGRGGHLAVR</sequence>
<name>A0AAV5FDX2_ELECO</name>
<dbReference type="InterPro" id="IPR017853">
    <property type="entry name" value="GH"/>
</dbReference>
<dbReference type="Gene3D" id="3.20.20.80">
    <property type="entry name" value="Glycosidases"/>
    <property type="match status" value="1"/>
</dbReference>
<organism evidence="1 2">
    <name type="scientific">Eleusine coracana subsp. coracana</name>
    <dbReference type="NCBI Taxonomy" id="191504"/>
    <lineage>
        <taxon>Eukaryota</taxon>
        <taxon>Viridiplantae</taxon>
        <taxon>Streptophyta</taxon>
        <taxon>Embryophyta</taxon>
        <taxon>Tracheophyta</taxon>
        <taxon>Spermatophyta</taxon>
        <taxon>Magnoliopsida</taxon>
        <taxon>Liliopsida</taxon>
        <taxon>Poales</taxon>
        <taxon>Poaceae</taxon>
        <taxon>PACMAD clade</taxon>
        <taxon>Chloridoideae</taxon>
        <taxon>Cynodonteae</taxon>
        <taxon>Eleusininae</taxon>
        <taxon>Eleusine</taxon>
    </lineage>
</organism>
<gene>
    <name evidence="1" type="primary">gb21104</name>
    <name evidence="1" type="ORF">PR202_gb21104</name>
</gene>
<evidence type="ECO:0000313" key="2">
    <source>
        <dbReference type="Proteomes" id="UP001054889"/>
    </source>
</evidence>
<dbReference type="EMBL" id="BQKI01000084">
    <property type="protein sequence ID" value="GJN32590.1"/>
    <property type="molecule type" value="Genomic_DNA"/>
</dbReference>
<comment type="caution">
    <text evidence="1">The sequence shown here is derived from an EMBL/GenBank/DDBJ whole genome shotgun (WGS) entry which is preliminary data.</text>
</comment>
<proteinExistence type="predicted"/>
<keyword evidence="2" id="KW-1185">Reference proteome</keyword>
<reference evidence="1" key="1">
    <citation type="journal article" date="2018" name="DNA Res.">
        <title>Multiple hybrid de novo genome assembly of finger millet, an orphan allotetraploid crop.</title>
        <authorList>
            <person name="Hatakeyama M."/>
            <person name="Aluri S."/>
            <person name="Balachadran M.T."/>
            <person name="Sivarajan S.R."/>
            <person name="Patrignani A."/>
            <person name="Gruter S."/>
            <person name="Poveda L."/>
            <person name="Shimizu-Inatsugi R."/>
            <person name="Baeten J."/>
            <person name="Francoijs K.J."/>
            <person name="Nataraja K.N."/>
            <person name="Reddy Y.A.N."/>
            <person name="Phadnis S."/>
            <person name="Ravikumar R.L."/>
            <person name="Schlapbach R."/>
            <person name="Sreeman S.M."/>
            <person name="Shimizu K.K."/>
        </authorList>
    </citation>
    <scope>NUCLEOTIDE SEQUENCE</scope>
</reference>
<dbReference type="Proteomes" id="UP001054889">
    <property type="component" value="Unassembled WGS sequence"/>
</dbReference>
<dbReference type="SUPFAM" id="SSF51445">
    <property type="entry name" value="(Trans)glycosidases"/>
    <property type="match status" value="1"/>
</dbReference>
<evidence type="ECO:0000313" key="1">
    <source>
        <dbReference type="EMBL" id="GJN32590.1"/>
    </source>
</evidence>